<comment type="cofactor">
    <cofactor evidence="1">
        <name>Zn(2+)</name>
        <dbReference type="ChEBI" id="CHEBI:29105"/>
    </cofactor>
</comment>
<dbReference type="GO" id="GO:0046872">
    <property type="term" value="F:metal ion binding"/>
    <property type="evidence" value="ECO:0007669"/>
    <property type="project" value="UniProtKB-KW"/>
</dbReference>
<dbReference type="PANTHER" id="PTHR12589:SF7">
    <property type="entry name" value="6-PYRUVOYL TETRAHYDROBIOPTERIN SYNTHASE"/>
    <property type="match status" value="1"/>
</dbReference>
<comment type="similarity">
    <text evidence="3">Belongs to the PTPS family. QueD subfamily.</text>
</comment>
<keyword evidence="6" id="KW-0479">Metal-binding</keyword>
<dbReference type="Proteomes" id="UP000238322">
    <property type="component" value="Unassembled WGS sequence"/>
</dbReference>
<evidence type="ECO:0000256" key="10">
    <source>
        <dbReference type="ARBA" id="ARBA00048807"/>
    </source>
</evidence>
<accession>A0A2S8FVL5</accession>
<evidence type="ECO:0000256" key="2">
    <source>
        <dbReference type="ARBA" id="ARBA00005061"/>
    </source>
</evidence>
<dbReference type="Pfam" id="PF01242">
    <property type="entry name" value="PTPS"/>
    <property type="match status" value="1"/>
</dbReference>
<dbReference type="EMBL" id="PUHY01000006">
    <property type="protein sequence ID" value="PQO36226.1"/>
    <property type="molecule type" value="Genomic_DNA"/>
</dbReference>
<name>A0A2S8FVL5_9BACT</name>
<keyword evidence="7" id="KW-0862">Zinc</keyword>
<feature type="region of interest" description="Disordered" evidence="11">
    <location>
        <begin position="140"/>
        <end position="159"/>
    </location>
</feature>
<reference evidence="12 13" key="1">
    <citation type="submission" date="2018-02" db="EMBL/GenBank/DDBJ databases">
        <title>Comparative genomes isolates from brazilian mangrove.</title>
        <authorList>
            <person name="Araujo J.E."/>
            <person name="Taketani R.G."/>
            <person name="Silva M.C.P."/>
            <person name="Loureco M.V."/>
            <person name="Andreote F.D."/>
        </authorList>
    </citation>
    <scope>NUCLEOTIDE SEQUENCE [LARGE SCALE GENOMIC DNA]</scope>
    <source>
        <strain evidence="12 13">Hex-1 MGV</strain>
    </source>
</reference>
<dbReference type="OrthoDB" id="9804698at2"/>
<dbReference type="RefSeq" id="WP_105329516.1">
    <property type="nucleotide sequence ID" value="NZ_PUHY01000006.1"/>
</dbReference>
<protein>
    <recommendedName>
        <fullName evidence="5">6-carboxy-5,6,7,8-tetrahydropterin synthase</fullName>
        <ecNumber evidence="4">4.1.2.50</ecNumber>
    </recommendedName>
    <alternativeName>
        <fullName evidence="9">Queuosine biosynthesis protein QueD</fullName>
    </alternativeName>
</protein>
<proteinExistence type="inferred from homology"/>
<evidence type="ECO:0000256" key="4">
    <source>
        <dbReference type="ARBA" id="ARBA00012982"/>
    </source>
</evidence>
<dbReference type="UniPathway" id="UPA00391"/>
<keyword evidence="8" id="KW-0456">Lyase</keyword>
<evidence type="ECO:0000256" key="1">
    <source>
        <dbReference type="ARBA" id="ARBA00001947"/>
    </source>
</evidence>
<dbReference type="EC" id="4.1.2.50" evidence="4"/>
<sequence length="159" mass="17909">MSLNIMRRIKFCAGHRLHKHGGKCEFFHGHNYIADFHVTGDHVDAVGRVIDFAELKRLFKGWIDEHWDHAFLLNEADENGIHALKQVVPCKMYVLPNNPTAEGMATYLLETVCPKLLKGTGVSCVKVAIWETEDSFAEASVDSPSKVQDEAEWSEPMVS</sequence>
<organism evidence="12 13">
    <name type="scientific">Blastopirellula marina</name>
    <dbReference type="NCBI Taxonomy" id="124"/>
    <lineage>
        <taxon>Bacteria</taxon>
        <taxon>Pseudomonadati</taxon>
        <taxon>Planctomycetota</taxon>
        <taxon>Planctomycetia</taxon>
        <taxon>Pirellulales</taxon>
        <taxon>Pirellulaceae</taxon>
        <taxon>Blastopirellula</taxon>
    </lineage>
</organism>
<evidence type="ECO:0000256" key="7">
    <source>
        <dbReference type="ARBA" id="ARBA00022833"/>
    </source>
</evidence>
<evidence type="ECO:0000256" key="5">
    <source>
        <dbReference type="ARBA" id="ARBA00018141"/>
    </source>
</evidence>
<evidence type="ECO:0000256" key="3">
    <source>
        <dbReference type="ARBA" id="ARBA00008900"/>
    </source>
</evidence>
<evidence type="ECO:0000313" key="13">
    <source>
        <dbReference type="Proteomes" id="UP000238322"/>
    </source>
</evidence>
<comment type="caution">
    <text evidence="12">The sequence shown here is derived from an EMBL/GenBank/DDBJ whole genome shotgun (WGS) entry which is preliminary data.</text>
</comment>
<dbReference type="GO" id="GO:0070497">
    <property type="term" value="F:6-carboxytetrahydropterin synthase activity"/>
    <property type="evidence" value="ECO:0007669"/>
    <property type="project" value="UniProtKB-EC"/>
</dbReference>
<evidence type="ECO:0000313" key="12">
    <source>
        <dbReference type="EMBL" id="PQO36226.1"/>
    </source>
</evidence>
<gene>
    <name evidence="12" type="ORF">C5Y83_09935</name>
</gene>
<dbReference type="AlphaFoldDB" id="A0A2S8FVL5"/>
<comment type="pathway">
    <text evidence="2">Purine metabolism; 7-cyano-7-deazaguanine biosynthesis.</text>
</comment>
<evidence type="ECO:0000256" key="9">
    <source>
        <dbReference type="ARBA" id="ARBA00031449"/>
    </source>
</evidence>
<evidence type="ECO:0000256" key="6">
    <source>
        <dbReference type="ARBA" id="ARBA00022723"/>
    </source>
</evidence>
<evidence type="ECO:0000256" key="8">
    <source>
        <dbReference type="ARBA" id="ARBA00023239"/>
    </source>
</evidence>
<evidence type="ECO:0000256" key="11">
    <source>
        <dbReference type="SAM" id="MobiDB-lite"/>
    </source>
</evidence>
<comment type="catalytic activity">
    <reaction evidence="10">
        <text>7,8-dihydroneopterin 3'-triphosphate + H2O = 6-carboxy-5,6,7,8-tetrahydropterin + triphosphate + acetaldehyde + 2 H(+)</text>
        <dbReference type="Rhea" id="RHEA:27966"/>
        <dbReference type="ChEBI" id="CHEBI:15343"/>
        <dbReference type="ChEBI" id="CHEBI:15377"/>
        <dbReference type="ChEBI" id="CHEBI:15378"/>
        <dbReference type="ChEBI" id="CHEBI:18036"/>
        <dbReference type="ChEBI" id="CHEBI:58462"/>
        <dbReference type="ChEBI" id="CHEBI:61032"/>
        <dbReference type="EC" id="4.1.2.50"/>
    </reaction>
</comment>
<dbReference type="InterPro" id="IPR038418">
    <property type="entry name" value="6-PTP_synth/QueD_sf"/>
</dbReference>
<dbReference type="PANTHER" id="PTHR12589">
    <property type="entry name" value="PYRUVOYL TETRAHYDROBIOPTERIN SYNTHASE"/>
    <property type="match status" value="1"/>
</dbReference>
<dbReference type="InterPro" id="IPR007115">
    <property type="entry name" value="6-PTP_synth/QueD"/>
</dbReference>
<dbReference type="Gene3D" id="3.30.479.10">
    <property type="entry name" value="6-pyruvoyl tetrahydropterin synthase/QueD"/>
    <property type="match status" value="1"/>
</dbReference>
<dbReference type="SUPFAM" id="SSF55620">
    <property type="entry name" value="Tetrahydrobiopterin biosynthesis enzymes-like"/>
    <property type="match status" value="1"/>
</dbReference>